<feature type="compositionally biased region" description="Low complexity" evidence="1">
    <location>
        <begin position="630"/>
        <end position="644"/>
    </location>
</feature>
<feature type="compositionally biased region" description="Basic residues" evidence="1">
    <location>
        <begin position="328"/>
        <end position="355"/>
    </location>
</feature>
<feature type="compositionally biased region" description="Basic residues" evidence="1">
    <location>
        <begin position="463"/>
        <end position="475"/>
    </location>
</feature>
<name>A0A9W4E8W9_9ACTN</name>
<feature type="compositionally biased region" description="Basic and acidic residues" evidence="1">
    <location>
        <begin position="148"/>
        <end position="168"/>
    </location>
</feature>
<feature type="compositionally biased region" description="Basic residues" evidence="1">
    <location>
        <begin position="84"/>
        <end position="98"/>
    </location>
</feature>
<feature type="compositionally biased region" description="Basic residues" evidence="1">
    <location>
        <begin position="519"/>
        <end position="584"/>
    </location>
</feature>
<feature type="compositionally biased region" description="Basic and acidic residues" evidence="1">
    <location>
        <begin position="666"/>
        <end position="678"/>
    </location>
</feature>
<sequence>MASVSGCAIVPGHRRPRPAICVPPSQGAVHGRPTPAVRRRDRRRDPGAGLCHHRVVPTGPGIRPGPSPSRRLHRQRGRPGALHPPHRHARLGLHRQGRHLPLPAVGRPLRRRRPPQLGLLHRHRLRQRLLRPPAEHGGEPGQPRGQQRRHDLALQQRPDRPGRDERTRGVRLRAARLLRPVRGVGGPRHRRLVRPGAQRVHPAALRRRHPLRRHRLRRLPRPGQDLDHPRPRADLPVQHEAQRHRGLPQPDVLLRRRGPAAVHRHRVRLLLRLLRLAGGGEGRQLVGLPGACGTRADLGQDGARLVAEVVRRRMVAAGHGRPGEQHGAGRRIRRRHRLHPGHRGLRPGEHRHRRPADRGGEDAADLAAVRHEHRLRRPPAAVRRRAAGGEPGRHRAPAPLRHRRPEHPEVAPDRRHRQLHHRLLVPLVPRRRQPHQLHDRRQDLPLLLLLRLLGRLVRRVRERHRRPRHPRRAAGRHLQGLPDHRRGRPGPRPGLRRFRRHLGCRAHGFRPGVVDLHPGRRRLVPHRQHRHRRPARRRLGRHGRPRLGRPAHRRRGSRGRPRRRAAVVRRRRHLGGRRTHRHLPARQPLQRPGPRPVRGLRAARRDHPGPQLDRHHRQRRRRLPHRRAADPLAGGDRLRAGGLRYAHRRRLGQGAGRPRPLHRPRHPADHLVAERGEEPELGLRPPA</sequence>
<dbReference type="Proteomes" id="UP001153328">
    <property type="component" value="Unassembled WGS sequence"/>
</dbReference>
<feature type="compositionally biased region" description="Basic residues" evidence="1">
    <location>
        <begin position="394"/>
        <end position="405"/>
    </location>
</feature>
<evidence type="ECO:0000313" key="3">
    <source>
        <dbReference type="Proteomes" id="UP001153328"/>
    </source>
</evidence>
<feature type="compositionally biased region" description="Basic residues" evidence="1">
    <location>
        <begin position="485"/>
        <end position="508"/>
    </location>
</feature>
<evidence type="ECO:0000313" key="2">
    <source>
        <dbReference type="EMBL" id="CAG7623483.1"/>
    </source>
</evidence>
<organism evidence="2 3">
    <name type="scientific">Actinacidiphila bryophytorum</name>
    <dbReference type="NCBI Taxonomy" id="1436133"/>
    <lineage>
        <taxon>Bacteria</taxon>
        <taxon>Bacillati</taxon>
        <taxon>Actinomycetota</taxon>
        <taxon>Actinomycetes</taxon>
        <taxon>Kitasatosporales</taxon>
        <taxon>Streptomycetaceae</taxon>
        <taxon>Actinacidiphila</taxon>
    </lineage>
</organism>
<feature type="region of interest" description="Disordered" evidence="1">
    <location>
        <begin position="317"/>
        <end position="362"/>
    </location>
</feature>
<feature type="compositionally biased region" description="Basic residues" evidence="1">
    <location>
        <begin position="108"/>
        <end position="129"/>
    </location>
</feature>
<proteinExistence type="predicted"/>
<evidence type="ECO:0000256" key="1">
    <source>
        <dbReference type="SAM" id="MobiDB-lite"/>
    </source>
</evidence>
<protein>
    <submittedName>
        <fullName evidence="2">Uncharacterized protein</fullName>
    </submittedName>
</protein>
<dbReference type="EMBL" id="CAJVAX010000008">
    <property type="protein sequence ID" value="CAG7623483.1"/>
    <property type="molecule type" value="Genomic_DNA"/>
</dbReference>
<reference evidence="2" key="1">
    <citation type="submission" date="2021-06" db="EMBL/GenBank/DDBJ databases">
        <authorList>
            <person name="Arsene-Ploetze F."/>
        </authorList>
    </citation>
    <scope>NUCLEOTIDE SEQUENCE</scope>
    <source>
        <strain evidence="2">SBRY1</strain>
    </source>
</reference>
<accession>A0A9W4E8W9</accession>
<keyword evidence="3" id="KW-1185">Reference proteome</keyword>
<feature type="compositionally biased region" description="Basic residues" evidence="1">
    <location>
        <begin position="614"/>
        <end position="626"/>
    </location>
</feature>
<gene>
    <name evidence="2" type="ORF">SBRY_160043</name>
</gene>
<comment type="caution">
    <text evidence="2">The sequence shown here is derived from an EMBL/GenBank/DDBJ whole genome shotgun (WGS) entry which is preliminary data.</text>
</comment>
<feature type="region of interest" description="Disordered" evidence="1">
    <location>
        <begin position="1"/>
        <end position="170"/>
    </location>
</feature>
<feature type="region of interest" description="Disordered" evidence="1">
    <location>
        <begin position="378"/>
        <end position="416"/>
    </location>
</feature>
<feature type="region of interest" description="Disordered" evidence="1">
    <location>
        <begin position="463"/>
        <end position="687"/>
    </location>
</feature>
<dbReference type="AlphaFoldDB" id="A0A9W4E8W9"/>